<keyword evidence="7" id="KW-0472">Membrane</keyword>
<evidence type="ECO:0000256" key="9">
    <source>
        <dbReference type="ARBA" id="ARBA00023180"/>
    </source>
</evidence>
<dbReference type="OrthoDB" id="1729886at2759"/>
<dbReference type="Pfam" id="PF00560">
    <property type="entry name" value="LRR_1"/>
    <property type="match status" value="1"/>
</dbReference>
<dbReference type="FunFam" id="3.80.10.10:FF:000190">
    <property type="entry name" value="Receptor-like kinase TMK4"/>
    <property type="match status" value="1"/>
</dbReference>
<dbReference type="InterPro" id="IPR032675">
    <property type="entry name" value="LRR_dom_sf"/>
</dbReference>
<feature type="signal peptide" evidence="10">
    <location>
        <begin position="1"/>
        <end position="27"/>
    </location>
</feature>
<dbReference type="InterPro" id="IPR001611">
    <property type="entry name" value="Leu-rich_rpt"/>
</dbReference>
<accession>A0A6A1VLA6</accession>
<evidence type="ECO:0000256" key="8">
    <source>
        <dbReference type="ARBA" id="ARBA00023170"/>
    </source>
</evidence>
<feature type="chain" id="PRO_5025685842" evidence="10">
    <location>
        <begin position="28"/>
        <end position="580"/>
    </location>
</feature>
<dbReference type="SMART" id="SM00369">
    <property type="entry name" value="LRR_TYP"/>
    <property type="match status" value="2"/>
</dbReference>
<dbReference type="Gene3D" id="3.80.10.10">
    <property type="entry name" value="Ribonuclease Inhibitor"/>
    <property type="match status" value="1"/>
</dbReference>
<keyword evidence="8 11" id="KW-0675">Receptor</keyword>
<keyword evidence="11" id="KW-0808">Transferase</keyword>
<keyword evidence="12" id="KW-1185">Reference proteome</keyword>
<dbReference type="EMBL" id="RXIC02000023">
    <property type="protein sequence ID" value="KAB1213544.1"/>
    <property type="molecule type" value="Genomic_DNA"/>
</dbReference>
<evidence type="ECO:0000256" key="3">
    <source>
        <dbReference type="ARBA" id="ARBA00022692"/>
    </source>
</evidence>
<evidence type="ECO:0000256" key="1">
    <source>
        <dbReference type="ARBA" id="ARBA00004167"/>
    </source>
</evidence>
<dbReference type="PANTHER" id="PTHR47986">
    <property type="entry name" value="OSJNBA0070M12.3 PROTEIN"/>
    <property type="match status" value="1"/>
</dbReference>
<keyword evidence="3" id="KW-0812">Transmembrane</keyword>
<keyword evidence="4 10" id="KW-0732">Signal</keyword>
<dbReference type="Proteomes" id="UP000516437">
    <property type="component" value="Chromosome 5"/>
</dbReference>
<reference evidence="11 12" key="1">
    <citation type="journal article" date="2019" name="Plant Biotechnol. J.">
        <title>The red bayberry genome and genetic basis of sex determination.</title>
        <authorList>
            <person name="Jia H.M."/>
            <person name="Jia H.J."/>
            <person name="Cai Q.L."/>
            <person name="Wang Y."/>
            <person name="Zhao H.B."/>
            <person name="Yang W.F."/>
            <person name="Wang G.Y."/>
            <person name="Li Y.H."/>
            <person name="Zhan D.L."/>
            <person name="Shen Y.T."/>
            <person name="Niu Q.F."/>
            <person name="Chang L."/>
            <person name="Qiu J."/>
            <person name="Zhao L."/>
            <person name="Xie H.B."/>
            <person name="Fu W.Y."/>
            <person name="Jin J."/>
            <person name="Li X.W."/>
            <person name="Jiao Y."/>
            <person name="Zhou C.C."/>
            <person name="Tu T."/>
            <person name="Chai C.Y."/>
            <person name="Gao J.L."/>
            <person name="Fan L.J."/>
            <person name="van de Weg E."/>
            <person name="Wang J.Y."/>
            <person name="Gao Z.S."/>
        </authorList>
    </citation>
    <scope>NUCLEOTIDE SEQUENCE [LARGE SCALE GENOMIC DNA]</scope>
    <source>
        <tissue evidence="11">Leaves</tissue>
    </source>
</reference>
<keyword evidence="5" id="KW-0677">Repeat</keyword>
<comment type="subcellular location">
    <subcellularLocation>
        <location evidence="1">Membrane</location>
        <topology evidence="1">Single-pass membrane protein</topology>
    </subcellularLocation>
</comment>
<evidence type="ECO:0000256" key="5">
    <source>
        <dbReference type="ARBA" id="ARBA00022737"/>
    </source>
</evidence>
<evidence type="ECO:0000313" key="12">
    <source>
        <dbReference type="Proteomes" id="UP000516437"/>
    </source>
</evidence>
<name>A0A6A1VLA6_9ROSI</name>
<evidence type="ECO:0000256" key="6">
    <source>
        <dbReference type="ARBA" id="ARBA00022989"/>
    </source>
</evidence>
<dbReference type="Gene3D" id="1.10.510.10">
    <property type="entry name" value="Transferase(Phosphotransferase) domain 1"/>
    <property type="match status" value="1"/>
</dbReference>
<dbReference type="AlphaFoldDB" id="A0A6A1VLA6"/>
<evidence type="ECO:0000256" key="2">
    <source>
        <dbReference type="ARBA" id="ARBA00022614"/>
    </source>
</evidence>
<keyword evidence="6" id="KW-1133">Transmembrane helix</keyword>
<keyword evidence="9" id="KW-0325">Glycoprotein</keyword>
<organism evidence="11 12">
    <name type="scientific">Morella rubra</name>
    <name type="common">Chinese bayberry</name>
    <dbReference type="NCBI Taxonomy" id="262757"/>
    <lineage>
        <taxon>Eukaryota</taxon>
        <taxon>Viridiplantae</taxon>
        <taxon>Streptophyta</taxon>
        <taxon>Embryophyta</taxon>
        <taxon>Tracheophyta</taxon>
        <taxon>Spermatophyta</taxon>
        <taxon>Magnoliopsida</taxon>
        <taxon>eudicotyledons</taxon>
        <taxon>Gunneridae</taxon>
        <taxon>Pentapetalae</taxon>
        <taxon>rosids</taxon>
        <taxon>fabids</taxon>
        <taxon>Fagales</taxon>
        <taxon>Myricaceae</taxon>
        <taxon>Morella</taxon>
    </lineage>
</organism>
<sequence length="580" mass="63167">MGRLRTVLCLSSFILSLLITLSSFTAADDAAVMSKLLGALSLAPSGWTATTECCKWKNVSGHVNGRVNIINLASQSLSGILPSDLGSLSRLTALFLQENSFSGPLPSLANLSSLQLLIFDNNKFSSIPAGFFEGLTSLHTLSLSQNLNLAPWTFPIELTQATRLVTLDASNANVIGSLPDIFGSFPSLRDLRLSYNKLTGPLPKSLGRLVVQIIWLDNQLNGLSGTIDLLSSMTDLRQVWLHKNQFTGPIPDLSACTILIDLQLGDNQFIGIVPPSLMSISSLKNISLDNNELQGPYPVFPSSVTTITLGDTNSFCKSTPGPCDSQVTTLLEVATGGHFGIGHPTTGSATTKVDVYAFGVVLEQLITGRKALHTSLPDTTDNSCDLVAWFNKVPITKERIRQAIDETIRPDDEEVMESIYKVAELAVHCTASNRNQRPDMTYAVRTLGPLVEQWIPTTCESSMVAELAVHCTASNRNETPEMTNTVRTLGRLVLGRRPPLLCYWVFFFPWWFSCLPCTCSSLSFQIYLATTSSSISSLSSFFLFEVHTSYQEAPPICTCVGTNHGCVHERKTQMRATTLA</sequence>
<keyword evidence="11" id="KW-0418">Kinase</keyword>
<gene>
    <name evidence="11" type="ORF">CJ030_MR5G023025</name>
</gene>
<dbReference type="SUPFAM" id="SSF52058">
    <property type="entry name" value="L domain-like"/>
    <property type="match status" value="1"/>
</dbReference>
<evidence type="ECO:0000256" key="7">
    <source>
        <dbReference type="ARBA" id="ARBA00023136"/>
    </source>
</evidence>
<evidence type="ECO:0000313" key="11">
    <source>
        <dbReference type="EMBL" id="KAB1213544.1"/>
    </source>
</evidence>
<dbReference type="GO" id="GO:0016301">
    <property type="term" value="F:kinase activity"/>
    <property type="evidence" value="ECO:0007669"/>
    <property type="project" value="UniProtKB-KW"/>
</dbReference>
<comment type="caution">
    <text evidence="11">The sequence shown here is derived from an EMBL/GenBank/DDBJ whole genome shotgun (WGS) entry which is preliminary data.</text>
</comment>
<dbReference type="InterPro" id="IPR003591">
    <property type="entry name" value="Leu-rich_rpt_typical-subtyp"/>
</dbReference>
<keyword evidence="2" id="KW-0433">Leucine-rich repeat</keyword>
<dbReference type="InterPro" id="IPR011009">
    <property type="entry name" value="Kinase-like_dom_sf"/>
</dbReference>
<dbReference type="PANTHER" id="PTHR47986:SF10">
    <property type="entry name" value="RECEPTOR-LIKE KINASE TMK4"/>
    <property type="match status" value="1"/>
</dbReference>
<dbReference type="SUPFAM" id="SSF56112">
    <property type="entry name" value="Protein kinase-like (PK-like)"/>
    <property type="match status" value="1"/>
</dbReference>
<dbReference type="GO" id="GO:0016020">
    <property type="term" value="C:membrane"/>
    <property type="evidence" value="ECO:0007669"/>
    <property type="project" value="UniProtKB-SubCell"/>
</dbReference>
<evidence type="ECO:0000256" key="10">
    <source>
        <dbReference type="SAM" id="SignalP"/>
    </source>
</evidence>
<dbReference type="InterPro" id="IPR052422">
    <property type="entry name" value="Auxin_Ser/Thr_Kinase"/>
</dbReference>
<protein>
    <submittedName>
        <fullName evidence="11">Putative receptor protein kinase TMK1</fullName>
    </submittedName>
</protein>
<evidence type="ECO:0000256" key="4">
    <source>
        <dbReference type="ARBA" id="ARBA00022729"/>
    </source>
</evidence>
<proteinExistence type="predicted"/>